<gene>
    <name evidence="2" type="ORF">Thiowin_00655</name>
</gene>
<feature type="region of interest" description="Disordered" evidence="1">
    <location>
        <begin position="107"/>
        <end position="129"/>
    </location>
</feature>
<keyword evidence="3" id="KW-1185">Reference proteome</keyword>
<reference evidence="2 3" key="1">
    <citation type="journal article" date="2023" name="Microorganisms">
        <title>Thiorhodovibrio frisius and Trv. litoralis spp. nov., Two Novel Members from a Clade of Fastidious Purple Sulfur Bacteria That Exhibit Unique Red-Shifted Light-Harvesting Capabilities.</title>
        <authorList>
            <person name="Methner A."/>
            <person name="Kuzyk S.B."/>
            <person name="Petersen J."/>
            <person name="Bauer S."/>
            <person name="Brinkmann H."/>
            <person name="Sichau K."/>
            <person name="Wanner G."/>
            <person name="Wolf J."/>
            <person name="Neumann-Schaal M."/>
            <person name="Henke P."/>
            <person name="Tank M."/>
            <person name="Sproer C."/>
            <person name="Bunk B."/>
            <person name="Overmann J."/>
        </authorList>
    </citation>
    <scope>NUCLEOTIDE SEQUENCE [LARGE SCALE GENOMIC DNA]</scope>
    <source>
        <strain evidence="2 3">DSM 6702</strain>
    </source>
</reference>
<protein>
    <submittedName>
        <fullName evidence="2">Uncharacterized protein</fullName>
    </submittedName>
</protein>
<accession>A0ABZ0S507</accession>
<sequence length="129" mass="14801">MSQEDFCGDGANFSSQCTHVKARIRESVLRLSEAEKQRLKDGTGDLQRTWEWQELTHEERGNALDRLDGLGFWATDDFGGLKRLLAPDYDINNTLVELKQSLQRQGQDRLRKRVEREQAKEAEGAPVKL</sequence>
<name>A0ABZ0S507_9GAMM</name>
<proteinExistence type="predicted"/>
<evidence type="ECO:0000256" key="1">
    <source>
        <dbReference type="SAM" id="MobiDB-lite"/>
    </source>
</evidence>
<feature type="compositionally biased region" description="Basic and acidic residues" evidence="1">
    <location>
        <begin position="107"/>
        <end position="123"/>
    </location>
</feature>
<evidence type="ECO:0000313" key="2">
    <source>
        <dbReference type="EMBL" id="WPL15738.1"/>
    </source>
</evidence>
<dbReference type="Proteomes" id="UP001432180">
    <property type="component" value="Chromosome"/>
</dbReference>
<organism evidence="2 3">
    <name type="scientific">Thiorhodovibrio winogradskyi</name>
    <dbReference type="NCBI Taxonomy" id="77007"/>
    <lineage>
        <taxon>Bacteria</taxon>
        <taxon>Pseudomonadati</taxon>
        <taxon>Pseudomonadota</taxon>
        <taxon>Gammaproteobacteria</taxon>
        <taxon>Chromatiales</taxon>
        <taxon>Chromatiaceae</taxon>
        <taxon>Thiorhodovibrio</taxon>
    </lineage>
</organism>
<dbReference type="RefSeq" id="WP_328986291.1">
    <property type="nucleotide sequence ID" value="NZ_CP121472.1"/>
</dbReference>
<dbReference type="EMBL" id="CP121472">
    <property type="protein sequence ID" value="WPL15738.1"/>
    <property type="molecule type" value="Genomic_DNA"/>
</dbReference>
<evidence type="ECO:0000313" key="3">
    <source>
        <dbReference type="Proteomes" id="UP001432180"/>
    </source>
</evidence>